<dbReference type="GO" id="GO:0005811">
    <property type="term" value="C:lipid droplet"/>
    <property type="evidence" value="ECO:0007669"/>
    <property type="project" value="TreeGrafter"/>
</dbReference>
<dbReference type="Gene3D" id="3.40.1090.10">
    <property type="entry name" value="Cytosolic phospholipase A2 catalytic domain"/>
    <property type="match status" value="1"/>
</dbReference>
<evidence type="ECO:0000256" key="3">
    <source>
        <dbReference type="SAM" id="MobiDB-lite"/>
    </source>
</evidence>
<dbReference type="InterPro" id="IPR002641">
    <property type="entry name" value="PNPLA_dom"/>
</dbReference>
<dbReference type="PROSITE" id="PS51635">
    <property type="entry name" value="PNPLA"/>
    <property type="match status" value="1"/>
</dbReference>
<feature type="short sequence motif" description="GXSXG" evidence="2">
    <location>
        <begin position="80"/>
        <end position="84"/>
    </location>
</feature>
<dbReference type="PANTHER" id="PTHR12406:SF7">
    <property type="entry name" value="PATATIN-LIKE PHOSPHOLIPASE DOMAIN-CONTAINING PROTEIN 4"/>
    <property type="match status" value="1"/>
</dbReference>
<feature type="active site" description="Nucleophile" evidence="2">
    <location>
        <position position="82"/>
    </location>
</feature>
<evidence type="ECO:0000256" key="2">
    <source>
        <dbReference type="PROSITE-ProRule" id="PRU01161"/>
    </source>
</evidence>
<dbReference type="InterPro" id="IPR016035">
    <property type="entry name" value="Acyl_Trfase/lysoPLipase"/>
</dbReference>
<gene>
    <name evidence="5" type="ORF">OAUR00152_LOCUS11232</name>
</gene>
<feature type="short sequence motif" description="DGA/G" evidence="2">
    <location>
        <begin position="237"/>
        <end position="239"/>
    </location>
</feature>
<dbReference type="PANTHER" id="PTHR12406">
    <property type="entry name" value="CALCIUM-INDEPENDENT PHOSPHOLIPASE A2 IPLA2 -RELATED"/>
    <property type="match status" value="1"/>
</dbReference>
<evidence type="ECO:0000259" key="4">
    <source>
        <dbReference type="PROSITE" id="PS51635"/>
    </source>
</evidence>
<reference evidence="5" key="1">
    <citation type="submission" date="2021-01" db="EMBL/GenBank/DDBJ databases">
        <authorList>
            <person name="Corre E."/>
            <person name="Pelletier E."/>
            <person name="Niang G."/>
            <person name="Scheremetjew M."/>
            <person name="Finn R."/>
            <person name="Kale V."/>
            <person name="Holt S."/>
            <person name="Cochrane G."/>
            <person name="Meng A."/>
            <person name="Brown T."/>
            <person name="Cohen L."/>
        </authorList>
    </citation>
    <scope>NUCLEOTIDE SEQUENCE</scope>
    <source>
        <strain evidence="5">Isolate 1302-5</strain>
    </source>
</reference>
<proteinExistence type="predicted"/>
<accession>A0A7S4IGU4</accession>
<keyword evidence="2" id="KW-0378">Hydrolase</keyword>
<feature type="region of interest" description="Disordered" evidence="3">
    <location>
        <begin position="45"/>
        <end position="67"/>
    </location>
</feature>
<dbReference type="GO" id="GO:0055088">
    <property type="term" value="P:lipid homeostasis"/>
    <property type="evidence" value="ECO:0007669"/>
    <property type="project" value="TreeGrafter"/>
</dbReference>
<dbReference type="InterPro" id="IPR033562">
    <property type="entry name" value="PLPL"/>
</dbReference>
<dbReference type="GO" id="GO:0005737">
    <property type="term" value="C:cytoplasm"/>
    <property type="evidence" value="ECO:0007669"/>
    <property type="project" value="TreeGrafter"/>
</dbReference>
<keyword evidence="2" id="KW-0442">Lipid degradation</keyword>
<evidence type="ECO:0000256" key="1">
    <source>
        <dbReference type="ARBA" id="ARBA00023098"/>
    </source>
</evidence>
<protein>
    <recommendedName>
        <fullName evidence="4">PNPLA domain-containing protein</fullName>
    </recommendedName>
</protein>
<dbReference type="GO" id="GO:0004806">
    <property type="term" value="F:triacylglycerol lipase activity"/>
    <property type="evidence" value="ECO:0007669"/>
    <property type="project" value="TreeGrafter"/>
</dbReference>
<feature type="domain" description="PNPLA" evidence="4">
    <location>
        <begin position="19"/>
        <end position="250"/>
    </location>
</feature>
<sequence length="348" mass="36853">MVLHAAKASPGAARRFVALSFSGAGHLLPYHLGCASALLRRSRDAASPSGSNRTIGGGGTLRGSGATADSALPPIEAVAGSSSGAIAAAALARLPHRVDEYADRFISEGGDALRILRDMLHEEERRESLPSSSSLSSVKTADVDVRRATAPSLHVAATRCSDGRLHLFSFPRDNGAFRSISAGWNTDRLLKCVEASCRIPQSFHPIDVTPGLFGRMRGNASYPEEEGVRIDGKSYVDGGIAAPAPPTPRDGEVGALRVIVSPISGSGSSAYAGENSTLVERVSPQDSSWNLLPMEIRCNGEFNVRPSVQNIRAMKVSMGAASEIELREWYERGCSDGEEAIERLTTLL</sequence>
<name>A0A7S4IGU4_9STRA</name>
<organism evidence="5">
    <name type="scientific">Odontella aurita</name>
    <dbReference type="NCBI Taxonomy" id="265563"/>
    <lineage>
        <taxon>Eukaryota</taxon>
        <taxon>Sar</taxon>
        <taxon>Stramenopiles</taxon>
        <taxon>Ochrophyta</taxon>
        <taxon>Bacillariophyta</taxon>
        <taxon>Mediophyceae</taxon>
        <taxon>Biddulphiophycidae</taxon>
        <taxon>Eupodiscales</taxon>
        <taxon>Odontellaceae</taxon>
        <taxon>Odontella</taxon>
    </lineage>
</organism>
<comment type="caution">
    <text evidence="2">Lacks conserved residue(s) required for the propagation of feature annotation.</text>
</comment>
<dbReference type="GO" id="GO:0016020">
    <property type="term" value="C:membrane"/>
    <property type="evidence" value="ECO:0007669"/>
    <property type="project" value="TreeGrafter"/>
</dbReference>
<dbReference type="SUPFAM" id="SSF52151">
    <property type="entry name" value="FabD/lysophospholipase-like"/>
    <property type="match status" value="1"/>
</dbReference>
<dbReference type="AlphaFoldDB" id="A0A7S4IGU4"/>
<dbReference type="GO" id="GO:0019433">
    <property type="term" value="P:triglyceride catabolic process"/>
    <property type="evidence" value="ECO:0007669"/>
    <property type="project" value="TreeGrafter"/>
</dbReference>
<keyword evidence="1 2" id="KW-0443">Lipid metabolism</keyword>
<feature type="active site" description="Proton acceptor" evidence="2">
    <location>
        <position position="237"/>
    </location>
</feature>
<dbReference type="EMBL" id="HBKQ01016693">
    <property type="protein sequence ID" value="CAE2229054.1"/>
    <property type="molecule type" value="Transcribed_RNA"/>
</dbReference>
<dbReference type="Pfam" id="PF01734">
    <property type="entry name" value="Patatin"/>
    <property type="match status" value="1"/>
</dbReference>
<evidence type="ECO:0000313" key="5">
    <source>
        <dbReference type="EMBL" id="CAE2229054.1"/>
    </source>
</evidence>